<dbReference type="PANTHER" id="PTHR43370">
    <property type="entry name" value="SUGAR ABC TRANSPORTER INTEGRAL MEMBRANE PROTEIN-RELATED"/>
    <property type="match status" value="1"/>
</dbReference>
<feature type="transmembrane region" description="Helical" evidence="6">
    <location>
        <begin position="124"/>
        <end position="148"/>
    </location>
</feature>
<keyword evidence="3 6" id="KW-0812">Transmembrane</keyword>
<dbReference type="RefSeq" id="WP_250053317.1">
    <property type="nucleotide sequence ID" value="NZ_JAMJPH010000010.1"/>
</dbReference>
<dbReference type="InterPro" id="IPR001851">
    <property type="entry name" value="ABC_transp_permease"/>
</dbReference>
<evidence type="ECO:0000313" key="7">
    <source>
        <dbReference type="EMBL" id="MCM0621280.1"/>
    </source>
</evidence>
<comment type="subcellular location">
    <subcellularLocation>
        <location evidence="1">Cell membrane</location>
        <topology evidence="1">Multi-pass membrane protein</topology>
    </subcellularLocation>
</comment>
<keyword evidence="5 6" id="KW-0472">Membrane</keyword>
<evidence type="ECO:0000256" key="4">
    <source>
        <dbReference type="ARBA" id="ARBA00022989"/>
    </source>
</evidence>
<dbReference type="Pfam" id="PF02653">
    <property type="entry name" value="BPD_transp_2"/>
    <property type="match status" value="1"/>
</dbReference>
<evidence type="ECO:0000256" key="1">
    <source>
        <dbReference type="ARBA" id="ARBA00004651"/>
    </source>
</evidence>
<gene>
    <name evidence="7" type="ORF">M8330_13375</name>
</gene>
<feature type="transmembrane region" description="Helical" evidence="6">
    <location>
        <begin position="24"/>
        <end position="44"/>
    </location>
</feature>
<keyword evidence="8" id="KW-1185">Reference proteome</keyword>
<feature type="transmembrane region" description="Helical" evidence="6">
    <location>
        <begin position="193"/>
        <end position="217"/>
    </location>
</feature>
<dbReference type="CDD" id="cd06580">
    <property type="entry name" value="TM_PBP1_transp_TpRbsC_like"/>
    <property type="match status" value="1"/>
</dbReference>
<evidence type="ECO:0000256" key="3">
    <source>
        <dbReference type="ARBA" id="ARBA00022692"/>
    </source>
</evidence>
<feature type="transmembrane region" description="Helical" evidence="6">
    <location>
        <begin position="160"/>
        <end position="181"/>
    </location>
</feature>
<keyword evidence="4 6" id="KW-1133">Transmembrane helix</keyword>
<reference evidence="7" key="1">
    <citation type="submission" date="2022-05" db="EMBL/GenBank/DDBJ databases">
        <authorList>
            <person name="Tuo L."/>
        </authorList>
    </citation>
    <scope>NUCLEOTIDE SEQUENCE</scope>
    <source>
        <strain evidence="7">BSK12Z-4</strain>
    </source>
</reference>
<name>A0A9X2IGZ5_9ACTN</name>
<dbReference type="PANTHER" id="PTHR43370:SF1">
    <property type="entry name" value="GUANOSINE ABC TRANSPORTER PERMEASE PROTEIN NUPQ"/>
    <property type="match status" value="1"/>
</dbReference>
<dbReference type="EMBL" id="JAMOIL010000016">
    <property type="protein sequence ID" value="MCM0621280.1"/>
    <property type="molecule type" value="Genomic_DNA"/>
</dbReference>
<dbReference type="GO" id="GO:0022857">
    <property type="term" value="F:transmembrane transporter activity"/>
    <property type="evidence" value="ECO:0007669"/>
    <property type="project" value="InterPro"/>
</dbReference>
<comment type="caution">
    <text evidence="7">The sequence shown here is derived from an EMBL/GenBank/DDBJ whole genome shotgun (WGS) entry which is preliminary data.</text>
</comment>
<proteinExistence type="predicted"/>
<feature type="transmembrane region" description="Helical" evidence="6">
    <location>
        <begin position="224"/>
        <end position="247"/>
    </location>
</feature>
<feature type="transmembrane region" description="Helical" evidence="6">
    <location>
        <begin position="332"/>
        <end position="352"/>
    </location>
</feature>
<dbReference type="GO" id="GO:0005886">
    <property type="term" value="C:plasma membrane"/>
    <property type="evidence" value="ECO:0007669"/>
    <property type="project" value="UniProtKB-SubCell"/>
</dbReference>
<dbReference type="Proteomes" id="UP001139485">
    <property type="component" value="Unassembled WGS sequence"/>
</dbReference>
<dbReference type="AlphaFoldDB" id="A0A9X2IGZ5"/>
<accession>A0A9X2IGZ5</accession>
<evidence type="ECO:0000256" key="6">
    <source>
        <dbReference type="SAM" id="Phobius"/>
    </source>
</evidence>
<feature type="transmembrane region" description="Helical" evidence="6">
    <location>
        <begin position="358"/>
        <end position="375"/>
    </location>
</feature>
<keyword evidence="2" id="KW-1003">Cell membrane</keyword>
<evidence type="ECO:0000313" key="8">
    <source>
        <dbReference type="Proteomes" id="UP001139485"/>
    </source>
</evidence>
<evidence type="ECO:0000256" key="2">
    <source>
        <dbReference type="ARBA" id="ARBA00022475"/>
    </source>
</evidence>
<feature type="transmembrane region" description="Helical" evidence="6">
    <location>
        <begin position="382"/>
        <end position="402"/>
    </location>
</feature>
<feature type="transmembrane region" description="Helical" evidence="6">
    <location>
        <begin position="64"/>
        <end position="82"/>
    </location>
</feature>
<feature type="transmembrane region" description="Helical" evidence="6">
    <location>
        <begin position="282"/>
        <end position="299"/>
    </location>
</feature>
<feature type="transmembrane region" description="Helical" evidence="6">
    <location>
        <begin position="408"/>
        <end position="426"/>
    </location>
</feature>
<sequence length="441" mass="45643">MSTTAPASAPVASPDRVEIVPRKVPVILTVITVALALAVALGAQDGDTTFRLATGKDLFQLPDVVVPAELTAWIGIVVMALVSVDSWRRQLTGHRTPMWETALYAVVGLLAFLAWAAADGTIPMVGLLSGSLALAVPLVFGALGGVLGERAGVVNIAIEGQLLFGAFAAAIVGSLAAPPLVSALGESAGDFTGAIVASAGAAFAGMLVAVLLAVFAVRYFVEQVIVGVVLNVLVIGVTSFMFSQVLAPNAATLNSPPRFRAIDIPILGDIPLIGPVLFRQTLLVYALYVAVALVTFALWRTRWGLRLRAVGEHPKAADTVGIKVNRTRFRTVLLAGAIAGLGGASYTLVAVSQFNREMTGGAGYIALAAVIFGKWDPIRATLAALLFGFASQLQGTLSVIGSPVPSQFMLMLPYVVTLFAVAGLVGHSRPPAASGQPYKLG</sequence>
<protein>
    <submittedName>
        <fullName evidence="7">ABC transporter permease</fullName>
    </submittedName>
</protein>
<feature type="transmembrane region" description="Helical" evidence="6">
    <location>
        <begin position="102"/>
        <end position="118"/>
    </location>
</feature>
<organism evidence="7 8">
    <name type="scientific">Nocardioides bruguierae</name>
    <dbReference type="NCBI Taxonomy" id="2945102"/>
    <lineage>
        <taxon>Bacteria</taxon>
        <taxon>Bacillati</taxon>
        <taxon>Actinomycetota</taxon>
        <taxon>Actinomycetes</taxon>
        <taxon>Propionibacteriales</taxon>
        <taxon>Nocardioidaceae</taxon>
        <taxon>Nocardioides</taxon>
    </lineage>
</organism>
<evidence type="ECO:0000256" key="5">
    <source>
        <dbReference type="ARBA" id="ARBA00023136"/>
    </source>
</evidence>